<proteinExistence type="predicted"/>
<evidence type="ECO:0000313" key="2">
    <source>
        <dbReference type="Proteomes" id="UP001176941"/>
    </source>
</evidence>
<gene>
    <name evidence="1" type="ORF">MRATA1EN1_LOCUS453</name>
</gene>
<dbReference type="EMBL" id="OX459937">
    <property type="protein sequence ID" value="CAI9151491.1"/>
    <property type="molecule type" value="Genomic_DNA"/>
</dbReference>
<protein>
    <submittedName>
        <fullName evidence="1">Uncharacterized protein</fullName>
    </submittedName>
</protein>
<keyword evidence="2" id="KW-1185">Reference proteome</keyword>
<organism evidence="1 2">
    <name type="scientific">Rangifer tarandus platyrhynchus</name>
    <name type="common">Svalbard reindeer</name>
    <dbReference type="NCBI Taxonomy" id="3082113"/>
    <lineage>
        <taxon>Eukaryota</taxon>
        <taxon>Metazoa</taxon>
        <taxon>Chordata</taxon>
        <taxon>Craniata</taxon>
        <taxon>Vertebrata</taxon>
        <taxon>Euteleostomi</taxon>
        <taxon>Mammalia</taxon>
        <taxon>Eutheria</taxon>
        <taxon>Laurasiatheria</taxon>
        <taxon>Artiodactyla</taxon>
        <taxon>Ruminantia</taxon>
        <taxon>Pecora</taxon>
        <taxon>Cervidae</taxon>
        <taxon>Odocoileinae</taxon>
        <taxon>Rangifer</taxon>
    </lineage>
</organism>
<reference evidence="1" key="1">
    <citation type="submission" date="2023-04" db="EMBL/GenBank/DDBJ databases">
        <authorList>
            <consortium name="ELIXIR-Norway"/>
        </authorList>
    </citation>
    <scope>NUCLEOTIDE SEQUENCE [LARGE SCALE GENOMIC DNA]</scope>
</reference>
<sequence length="102" mass="11506">MEGKKYKGSCGNRRTCQGRWGEPAVGSRLTGASLPPPQLCQYYHQMDSRTHCPPENRSDKCGGRWGPRFSSPGSERFFPQAILFMYSGSQEGEESRFLVLRT</sequence>
<dbReference type="Proteomes" id="UP001176941">
    <property type="component" value="Chromosome 1"/>
</dbReference>
<name>A0ABN8XTS3_RANTA</name>
<accession>A0ABN8XTS3</accession>
<evidence type="ECO:0000313" key="1">
    <source>
        <dbReference type="EMBL" id="CAI9151491.1"/>
    </source>
</evidence>